<accession>A0A1N7SLJ9</accession>
<keyword evidence="7" id="KW-0812">Transmembrane</keyword>
<feature type="domain" description="Enoyl reductase (ER)" evidence="6">
    <location>
        <begin position="51"/>
        <end position="363"/>
    </location>
</feature>
<dbReference type="Proteomes" id="UP000195569">
    <property type="component" value="Unassembled WGS sequence"/>
</dbReference>
<comment type="similarity">
    <text evidence="2">Belongs to the zinc-containing alcohol dehydrogenase family.</text>
</comment>
<dbReference type="GO" id="GO:0046872">
    <property type="term" value="F:metal ion binding"/>
    <property type="evidence" value="ECO:0007669"/>
    <property type="project" value="UniProtKB-KW"/>
</dbReference>
<dbReference type="InterPro" id="IPR013149">
    <property type="entry name" value="ADH-like_C"/>
</dbReference>
<comment type="cofactor">
    <cofactor evidence="1">
        <name>Zn(2+)</name>
        <dbReference type="ChEBI" id="CHEBI:29105"/>
    </cofactor>
</comment>
<dbReference type="Pfam" id="PF01408">
    <property type="entry name" value="GFO_IDH_MocA"/>
    <property type="match status" value="1"/>
</dbReference>
<dbReference type="Pfam" id="PF00107">
    <property type="entry name" value="ADH_zinc_N"/>
    <property type="match status" value="1"/>
</dbReference>
<sequence length="727" mass="77089">MKQVLQNLKDGRTALWDVPMPTISRGSLLIETTTTLLSSGTERMLVDFGRASLLGKAMQQPDRVRDALQKVRTDGLAATLSAITDKLDQPLALGYCNAGVVAAVGSDVGSLQVGDRVVSNGKHAEYVTVGENLCVRIPDNVTDEDATFAVPAAIGLQGVRLAAPTLGETFVVIGLGLLGLLTVQILISNGCRVIGIDHDQVRAARAATFGASHVPAGADAVAEVLARTAGIGADGVLICASTSSDEPVAQAAKMSRKRGRIVLVGVAGLNLSRADFYEKELSFQVSCSYGPGRYDPRYEEKGIDYPIGHVRWTENRNIAAALQLMADGRLTPQTLITHRFTLADAERAYALLVQRTPSLGIVINYPQADSAGAKSNTTQIVAADSHAQTVPLAADNNAPVKGASGVRVNVIGAGNYAGRVLIPAFRSAGAAINGVASRNGVTAAHYGRKHAAAFASTDAAGLCASRDAQAVVVATRHDTHADFVIEALRNGKHVFVEKPLCLTYDELQRITKALEQARTAARTGARPEPILMVGFNRRFAPQVARVRSLLAPLAAPKALVLTVNAGMIPTDHWTQDRESGGGRIIGEACHFIDLLRHLADSQIVSFEATGFNATAPASCDTASITLQFESGSIGTIHYFANGHRSLPKERLEVFCSGKALVLDNFLKLRGYGWPQFTKLNLWRQNKGQEACVAAFVDAIANNGPAPIPLAQLLEVSRVTIDIAQELG</sequence>
<dbReference type="SMART" id="SM00829">
    <property type="entry name" value="PKS_ER"/>
    <property type="match status" value="1"/>
</dbReference>
<evidence type="ECO:0000256" key="1">
    <source>
        <dbReference type="ARBA" id="ARBA00001947"/>
    </source>
</evidence>
<dbReference type="CDD" id="cd08255">
    <property type="entry name" value="2-desacetyl-2-hydroxyethyl_bacteriochlorophyllide_like"/>
    <property type="match status" value="1"/>
</dbReference>
<evidence type="ECO:0000256" key="5">
    <source>
        <dbReference type="ARBA" id="ARBA00023002"/>
    </source>
</evidence>
<protein>
    <submittedName>
        <fullName evidence="7">Transmembrane protein</fullName>
    </submittedName>
</protein>
<dbReference type="InterPro" id="IPR036291">
    <property type="entry name" value="NAD(P)-bd_dom_sf"/>
</dbReference>
<dbReference type="GO" id="GO:0016491">
    <property type="term" value="F:oxidoreductase activity"/>
    <property type="evidence" value="ECO:0007669"/>
    <property type="project" value="UniProtKB-KW"/>
</dbReference>
<keyword evidence="8" id="KW-1185">Reference proteome</keyword>
<dbReference type="GO" id="GO:0000166">
    <property type="term" value="F:nucleotide binding"/>
    <property type="evidence" value="ECO:0007669"/>
    <property type="project" value="InterPro"/>
</dbReference>
<dbReference type="Pfam" id="PF22725">
    <property type="entry name" value="GFO_IDH_MocA_C3"/>
    <property type="match status" value="1"/>
</dbReference>
<dbReference type="Pfam" id="PF08240">
    <property type="entry name" value="ADH_N"/>
    <property type="match status" value="1"/>
</dbReference>
<dbReference type="Gene3D" id="3.40.50.720">
    <property type="entry name" value="NAD(P)-binding Rossmann-like Domain"/>
    <property type="match status" value="2"/>
</dbReference>
<organism evidence="7 8">
    <name type="scientific">Paraburkholderia piptadeniae</name>
    <dbReference type="NCBI Taxonomy" id="1701573"/>
    <lineage>
        <taxon>Bacteria</taxon>
        <taxon>Pseudomonadati</taxon>
        <taxon>Pseudomonadota</taxon>
        <taxon>Betaproteobacteria</taxon>
        <taxon>Burkholderiales</taxon>
        <taxon>Burkholderiaceae</taxon>
        <taxon>Paraburkholderia</taxon>
    </lineage>
</organism>
<dbReference type="Gene3D" id="3.90.180.10">
    <property type="entry name" value="Medium-chain alcohol dehydrogenases, catalytic domain"/>
    <property type="match status" value="2"/>
</dbReference>
<dbReference type="PANTHER" id="PTHR43350">
    <property type="entry name" value="NAD-DEPENDENT ALCOHOL DEHYDROGENASE"/>
    <property type="match status" value="1"/>
</dbReference>
<gene>
    <name evidence="7" type="ORF">BN2476_630073</name>
</gene>
<dbReference type="InterPro" id="IPR055170">
    <property type="entry name" value="GFO_IDH_MocA-like_dom"/>
</dbReference>
<dbReference type="InterPro" id="IPR020843">
    <property type="entry name" value="ER"/>
</dbReference>
<name>A0A1N7SLJ9_9BURK</name>
<dbReference type="Gene3D" id="3.30.360.10">
    <property type="entry name" value="Dihydrodipicolinate Reductase, domain 2"/>
    <property type="match status" value="1"/>
</dbReference>
<evidence type="ECO:0000259" key="6">
    <source>
        <dbReference type="SMART" id="SM00829"/>
    </source>
</evidence>
<evidence type="ECO:0000256" key="2">
    <source>
        <dbReference type="ARBA" id="ARBA00008072"/>
    </source>
</evidence>
<dbReference type="InterPro" id="IPR011032">
    <property type="entry name" value="GroES-like_sf"/>
</dbReference>
<keyword evidence="4" id="KW-0862">Zinc</keyword>
<keyword evidence="7" id="KW-0472">Membrane</keyword>
<evidence type="ECO:0000256" key="3">
    <source>
        <dbReference type="ARBA" id="ARBA00022723"/>
    </source>
</evidence>
<dbReference type="AlphaFoldDB" id="A0A1N7SLJ9"/>
<dbReference type="SUPFAM" id="SSF55347">
    <property type="entry name" value="Glyceraldehyde-3-phosphate dehydrogenase-like, C-terminal domain"/>
    <property type="match status" value="1"/>
</dbReference>
<evidence type="ECO:0000313" key="8">
    <source>
        <dbReference type="Proteomes" id="UP000195569"/>
    </source>
</evidence>
<dbReference type="SUPFAM" id="SSF51735">
    <property type="entry name" value="NAD(P)-binding Rossmann-fold domains"/>
    <property type="match status" value="2"/>
</dbReference>
<dbReference type="PANTHER" id="PTHR43350:SF19">
    <property type="entry name" value="D-GULOSIDE 3-DEHYDROGENASE"/>
    <property type="match status" value="1"/>
</dbReference>
<dbReference type="OrthoDB" id="9801953at2"/>
<evidence type="ECO:0000313" key="7">
    <source>
        <dbReference type="EMBL" id="SIT48248.1"/>
    </source>
</evidence>
<comment type="caution">
    <text evidence="7">The sequence shown here is derived from an EMBL/GenBank/DDBJ whole genome shotgun (WGS) entry which is preliminary data.</text>
</comment>
<evidence type="ECO:0000256" key="4">
    <source>
        <dbReference type="ARBA" id="ARBA00022833"/>
    </source>
</evidence>
<dbReference type="InterPro" id="IPR013154">
    <property type="entry name" value="ADH-like_N"/>
</dbReference>
<reference evidence="7" key="1">
    <citation type="submission" date="2016-12" db="EMBL/GenBank/DDBJ databases">
        <authorList>
            <person name="Moulin L."/>
        </authorList>
    </citation>
    <scope>NUCLEOTIDE SEQUENCE [LARGE SCALE GENOMIC DNA]</scope>
    <source>
        <strain evidence="7">STM 7183</strain>
    </source>
</reference>
<dbReference type="SUPFAM" id="SSF50129">
    <property type="entry name" value="GroES-like"/>
    <property type="match status" value="1"/>
</dbReference>
<keyword evidence="3" id="KW-0479">Metal-binding</keyword>
<proteinExistence type="inferred from homology"/>
<dbReference type="EMBL" id="CYGY02000063">
    <property type="protein sequence ID" value="SIT48248.1"/>
    <property type="molecule type" value="Genomic_DNA"/>
</dbReference>
<dbReference type="InterPro" id="IPR000683">
    <property type="entry name" value="Gfo/Idh/MocA-like_OxRdtase_N"/>
</dbReference>
<keyword evidence="5" id="KW-0560">Oxidoreductase</keyword>